<feature type="transmembrane region" description="Helical" evidence="11">
    <location>
        <begin position="319"/>
        <end position="338"/>
    </location>
</feature>
<dbReference type="GO" id="GO:0005789">
    <property type="term" value="C:endoplasmic reticulum membrane"/>
    <property type="evidence" value="ECO:0007669"/>
    <property type="project" value="UniProtKB-SubCell"/>
</dbReference>
<dbReference type="Pfam" id="PF02517">
    <property type="entry name" value="Rce1-like"/>
    <property type="match status" value="1"/>
</dbReference>
<dbReference type="EC" id="3.4.26.1" evidence="10"/>
<evidence type="ECO:0000256" key="2">
    <source>
        <dbReference type="ARBA" id="ARBA00006897"/>
    </source>
</evidence>
<dbReference type="EMBL" id="JBJQOH010000004">
    <property type="protein sequence ID" value="KAL3686818.1"/>
    <property type="molecule type" value="Genomic_DNA"/>
</dbReference>
<accession>A0ABD3H5T2</accession>
<comment type="caution">
    <text evidence="13">The sequence shown here is derived from an EMBL/GenBank/DDBJ whole genome shotgun (WGS) entry which is preliminary data.</text>
</comment>
<feature type="transmembrane region" description="Helical" evidence="11">
    <location>
        <begin position="262"/>
        <end position="285"/>
    </location>
</feature>
<dbReference type="InterPro" id="IPR003675">
    <property type="entry name" value="Rce1/LyrA-like_dom"/>
</dbReference>
<keyword evidence="4 11" id="KW-0812">Transmembrane</keyword>
<evidence type="ECO:0000256" key="1">
    <source>
        <dbReference type="ARBA" id="ARBA00004477"/>
    </source>
</evidence>
<feature type="domain" description="CAAX prenyl protease 2/Lysostaphin resistance protein A-like" evidence="12">
    <location>
        <begin position="198"/>
        <end position="303"/>
    </location>
</feature>
<evidence type="ECO:0000256" key="5">
    <source>
        <dbReference type="ARBA" id="ARBA00022801"/>
    </source>
</evidence>
<sequence length="373" mass="41598">MYYQVSVFPCCILRFASFRSVFQGDVAGPAESAASVASLHWVRSEIFRNFNPRMEPKEKALGVCGMMGVAYVALLYAPAVFLPSPKSVREHTLRRFAFAAVASSLAPILCLAFLPVNLGWESDWREVLAVFGLRTDHLWQAIILPTVLTGMLYLGPVALLLFYFIEWCWAASHQENGLLRETSSAVIAYGKDLASDILVWRNCFVAPVSEELVFRACMVPLLLCGGFSPLVTVFLCPLFFGLAHLHHFWELIYQKKHTKSTAALIVGMQLGYTTIFGWYATFLYLRTGHLIVPIMAHIFCNTMGLPDIEEAMASSHRKVIGVAYIVGIVGFFTLLGPMSDPGLFNDVMVVKRCSCWSGFCKWAASHKLEKLVE</sequence>
<organism evidence="13 14">
    <name type="scientific">Riccia sorocarpa</name>
    <dbReference type="NCBI Taxonomy" id="122646"/>
    <lineage>
        <taxon>Eukaryota</taxon>
        <taxon>Viridiplantae</taxon>
        <taxon>Streptophyta</taxon>
        <taxon>Embryophyta</taxon>
        <taxon>Marchantiophyta</taxon>
        <taxon>Marchantiopsida</taxon>
        <taxon>Marchantiidae</taxon>
        <taxon>Marchantiales</taxon>
        <taxon>Ricciaceae</taxon>
        <taxon>Riccia</taxon>
    </lineage>
</organism>
<dbReference type="Proteomes" id="UP001633002">
    <property type="component" value="Unassembled WGS sequence"/>
</dbReference>
<feature type="transmembrane region" description="Helical" evidence="11">
    <location>
        <begin position="221"/>
        <end position="242"/>
    </location>
</feature>
<protein>
    <recommendedName>
        <fullName evidence="10">intramembrane prenyl-peptidase Rce1</fullName>
        <ecNumber evidence="10">3.4.26.1</ecNumber>
    </recommendedName>
</protein>
<evidence type="ECO:0000313" key="14">
    <source>
        <dbReference type="Proteomes" id="UP001633002"/>
    </source>
</evidence>
<gene>
    <name evidence="13" type="ORF">R1sor_013127</name>
</gene>
<dbReference type="GO" id="GO:0080120">
    <property type="term" value="P:CAAX-box protein maturation"/>
    <property type="evidence" value="ECO:0007669"/>
    <property type="project" value="UniProtKB-ARBA"/>
</dbReference>
<keyword evidence="6" id="KW-0256">Endoplasmic reticulum</keyword>
<dbReference type="GO" id="GO:0006508">
    <property type="term" value="P:proteolysis"/>
    <property type="evidence" value="ECO:0007669"/>
    <property type="project" value="UniProtKB-KW"/>
</dbReference>
<evidence type="ECO:0000256" key="10">
    <source>
        <dbReference type="ARBA" id="ARBA00049729"/>
    </source>
</evidence>
<feature type="transmembrane region" description="Helical" evidence="11">
    <location>
        <begin position="96"/>
        <end position="118"/>
    </location>
</feature>
<evidence type="ECO:0000313" key="13">
    <source>
        <dbReference type="EMBL" id="KAL3686818.1"/>
    </source>
</evidence>
<evidence type="ECO:0000256" key="3">
    <source>
        <dbReference type="ARBA" id="ARBA00022670"/>
    </source>
</evidence>
<evidence type="ECO:0000256" key="7">
    <source>
        <dbReference type="ARBA" id="ARBA00022989"/>
    </source>
</evidence>
<keyword evidence="5" id="KW-0378">Hydrolase</keyword>
<feature type="transmembrane region" description="Helical" evidence="11">
    <location>
        <begin position="60"/>
        <end position="84"/>
    </location>
</feature>
<evidence type="ECO:0000256" key="8">
    <source>
        <dbReference type="ARBA" id="ARBA00023136"/>
    </source>
</evidence>
<dbReference type="PANTHER" id="PTHR13046:SF0">
    <property type="entry name" value="CAAX PRENYL PROTEASE 2"/>
    <property type="match status" value="1"/>
</dbReference>
<dbReference type="InterPro" id="IPR039731">
    <property type="entry name" value="Rce1"/>
</dbReference>
<keyword evidence="3" id="KW-0645">Protease</keyword>
<keyword evidence="7 11" id="KW-1133">Transmembrane helix</keyword>
<name>A0ABD3H5T2_9MARC</name>
<evidence type="ECO:0000256" key="9">
    <source>
        <dbReference type="ARBA" id="ARBA00047280"/>
    </source>
</evidence>
<reference evidence="13 14" key="1">
    <citation type="submission" date="2024-09" db="EMBL/GenBank/DDBJ databases">
        <title>Chromosome-scale assembly of Riccia sorocarpa.</title>
        <authorList>
            <person name="Paukszto L."/>
        </authorList>
    </citation>
    <scope>NUCLEOTIDE SEQUENCE [LARGE SCALE GENOMIC DNA]</scope>
    <source>
        <strain evidence="13">LP-2024</strain>
        <tissue evidence="13">Aerial parts of the thallus</tissue>
    </source>
</reference>
<dbReference type="PANTHER" id="PTHR13046">
    <property type="entry name" value="PROTEASE U48 CAAX PRENYL PROTEASE RCE1"/>
    <property type="match status" value="1"/>
</dbReference>
<evidence type="ECO:0000256" key="4">
    <source>
        <dbReference type="ARBA" id="ARBA00022692"/>
    </source>
</evidence>
<evidence type="ECO:0000259" key="12">
    <source>
        <dbReference type="Pfam" id="PF02517"/>
    </source>
</evidence>
<comment type="similarity">
    <text evidence="2">Belongs to the peptidase U48 family.</text>
</comment>
<keyword evidence="14" id="KW-1185">Reference proteome</keyword>
<comment type="catalytic activity">
    <reaction evidence="9">
        <text>Hydrolyzes the peptide bond -P2-(S-farnesyl or geranylgeranyl)C-P1'-P2'-P3'-COOH where P1' and P2' are amino acids with aliphatic sidechains and P3' is any C-terminal residue.</text>
        <dbReference type="EC" id="3.4.26.1"/>
    </reaction>
</comment>
<comment type="subcellular location">
    <subcellularLocation>
        <location evidence="1">Endoplasmic reticulum membrane</location>
        <topology evidence="1">Multi-pass membrane protein</topology>
    </subcellularLocation>
</comment>
<evidence type="ECO:0000256" key="11">
    <source>
        <dbReference type="SAM" id="Phobius"/>
    </source>
</evidence>
<dbReference type="AlphaFoldDB" id="A0ABD3H5T2"/>
<evidence type="ECO:0000256" key="6">
    <source>
        <dbReference type="ARBA" id="ARBA00022824"/>
    </source>
</evidence>
<feature type="transmembrane region" description="Helical" evidence="11">
    <location>
        <begin position="138"/>
        <end position="165"/>
    </location>
</feature>
<proteinExistence type="inferred from homology"/>
<keyword evidence="8 11" id="KW-0472">Membrane</keyword>
<dbReference type="GO" id="GO:0004175">
    <property type="term" value="F:endopeptidase activity"/>
    <property type="evidence" value="ECO:0007669"/>
    <property type="project" value="UniProtKB-ARBA"/>
</dbReference>